<organism evidence="1 2">
    <name type="scientific">Schizopora paradoxa</name>
    <dbReference type="NCBI Taxonomy" id="27342"/>
    <lineage>
        <taxon>Eukaryota</taxon>
        <taxon>Fungi</taxon>
        <taxon>Dikarya</taxon>
        <taxon>Basidiomycota</taxon>
        <taxon>Agaricomycotina</taxon>
        <taxon>Agaricomycetes</taxon>
        <taxon>Hymenochaetales</taxon>
        <taxon>Schizoporaceae</taxon>
        <taxon>Schizopora</taxon>
    </lineage>
</organism>
<evidence type="ECO:0000313" key="2">
    <source>
        <dbReference type="Proteomes" id="UP000053477"/>
    </source>
</evidence>
<proteinExistence type="predicted"/>
<reference evidence="1 2" key="1">
    <citation type="submission" date="2015-04" db="EMBL/GenBank/DDBJ databases">
        <title>Complete genome sequence of Schizopora paradoxa KUC8140, a cosmopolitan wood degrader in East Asia.</title>
        <authorList>
            <consortium name="DOE Joint Genome Institute"/>
            <person name="Min B."/>
            <person name="Park H."/>
            <person name="Jang Y."/>
            <person name="Kim J.-J."/>
            <person name="Kim K.H."/>
            <person name="Pangilinan J."/>
            <person name="Lipzen A."/>
            <person name="Riley R."/>
            <person name="Grigoriev I.V."/>
            <person name="Spatafora J.W."/>
            <person name="Choi I.-G."/>
        </authorList>
    </citation>
    <scope>NUCLEOTIDE SEQUENCE [LARGE SCALE GENOMIC DNA]</scope>
    <source>
        <strain evidence="1 2">KUC8140</strain>
    </source>
</reference>
<accession>A0A0H2RQ78</accession>
<dbReference type="InParanoid" id="A0A0H2RQ78"/>
<name>A0A0H2RQ78_9AGAM</name>
<dbReference type="Proteomes" id="UP000053477">
    <property type="component" value="Unassembled WGS sequence"/>
</dbReference>
<evidence type="ECO:0000313" key="1">
    <source>
        <dbReference type="EMBL" id="KLO13782.1"/>
    </source>
</evidence>
<dbReference type="EMBL" id="KQ085954">
    <property type="protein sequence ID" value="KLO13782.1"/>
    <property type="molecule type" value="Genomic_DNA"/>
</dbReference>
<dbReference type="AlphaFoldDB" id="A0A0H2RQ78"/>
<protein>
    <submittedName>
        <fullName evidence="1">Uncharacterized protein</fullName>
    </submittedName>
</protein>
<sequence>MNCGILGGRDFRTNFGSGRDPSRNPDKFLRFGCFAERHLLTFTGVLIQTTSETLMIKPANHISTSQSRARSQKYFQFNLLCFLRAPSGNAFWCQFTHLHVTLLSISVGFRHGDLGWIFITIIMQ</sequence>
<gene>
    <name evidence="1" type="ORF">SCHPADRAFT_346545</name>
</gene>
<keyword evidence="2" id="KW-1185">Reference proteome</keyword>